<dbReference type="EMBL" id="WIUZ02000017">
    <property type="protein sequence ID" value="KAF9780167.1"/>
    <property type="molecule type" value="Genomic_DNA"/>
</dbReference>
<dbReference type="PANTHER" id="PTHR44329">
    <property type="entry name" value="SERINE/THREONINE-PROTEIN KINASE TNNI3K-RELATED"/>
    <property type="match status" value="1"/>
</dbReference>
<reference evidence="3" key="1">
    <citation type="journal article" date="2020" name="Nat. Commun.">
        <title>Large-scale genome sequencing of mycorrhizal fungi provides insights into the early evolution of symbiotic traits.</title>
        <authorList>
            <person name="Miyauchi S."/>
            <person name="Kiss E."/>
            <person name="Kuo A."/>
            <person name="Drula E."/>
            <person name="Kohler A."/>
            <person name="Sanchez-Garcia M."/>
            <person name="Morin E."/>
            <person name="Andreopoulos B."/>
            <person name="Barry K.W."/>
            <person name="Bonito G."/>
            <person name="Buee M."/>
            <person name="Carver A."/>
            <person name="Chen C."/>
            <person name="Cichocki N."/>
            <person name="Clum A."/>
            <person name="Culley D."/>
            <person name="Crous P.W."/>
            <person name="Fauchery L."/>
            <person name="Girlanda M."/>
            <person name="Hayes R.D."/>
            <person name="Keri Z."/>
            <person name="LaButti K."/>
            <person name="Lipzen A."/>
            <person name="Lombard V."/>
            <person name="Magnuson J."/>
            <person name="Maillard F."/>
            <person name="Murat C."/>
            <person name="Nolan M."/>
            <person name="Ohm R.A."/>
            <person name="Pangilinan J."/>
            <person name="Pereira M.F."/>
            <person name="Perotto S."/>
            <person name="Peter M."/>
            <person name="Pfister S."/>
            <person name="Riley R."/>
            <person name="Sitrit Y."/>
            <person name="Stielow J.B."/>
            <person name="Szollosi G."/>
            <person name="Zifcakova L."/>
            <person name="Stursova M."/>
            <person name="Spatafora J.W."/>
            <person name="Tedersoo L."/>
            <person name="Vaario L.M."/>
            <person name="Yamada A."/>
            <person name="Yan M."/>
            <person name="Wang P."/>
            <person name="Xu J."/>
            <person name="Bruns T."/>
            <person name="Baldrian P."/>
            <person name="Vilgalys R."/>
            <person name="Dunand C."/>
            <person name="Henrissat B."/>
            <person name="Grigoriev I.V."/>
            <person name="Hibbett D."/>
            <person name="Nagy L.G."/>
            <person name="Martin F.M."/>
        </authorList>
    </citation>
    <scope>NUCLEOTIDE SEQUENCE</scope>
    <source>
        <strain evidence="3">UH-Tt-Lm1</strain>
    </source>
</reference>
<evidence type="ECO:0000259" key="2">
    <source>
        <dbReference type="PROSITE" id="PS50011"/>
    </source>
</evidence>
<dbReference type="InterPro" id="IPR008271">
    <property type="entry name" value="Ser/Thr_kinase_AS"/>
</dbReference>
<comment type="caution">
    <text evidence="3">The sequence shown here is derived from an EMBL/GenBank/DDBJ whole genome shotgun (WGS) entry which is preliminary data.</text>
</comment>
<organism evidence="3 4">
    <name type="scientific">Thelephora terrestris</name>
    <dbReference type="NCBI Taxonomy" id="56493"/>
    <lineage>
        <taxon>Eukaryota</taxon>
        <taxon>Fungi</taxon>
        <taxon>Dikarya</taxon>
        <taxon>Basidiomycota</taxon>
        <taxon>Agaricomycotina</taxon>
        <taxon>Agaricomycetes</taxon>
        <taxon>Thelephorales</taxon>
        <taxon>Thelephoraceae</taxon>
        <taxon>Thelephora</taxon>
    </lineage>
</organism>
<evidence type="ECO:0000313" key="3">
    <source>
        <dbReference type="EMBL" id="KAF9780167.1"/>
    </source>
</evidence>
<dbReference type="GO" id="GO:0005524">
    <property type="term" value="F:ATP binding"/>
    <property type="evidence" value="ECO:0007669"/>
    <property type="project" value="InterPro"/>
</dbReference>
<keyword evidence="3" id="KW-0808">Transferase</keyword>
<dbReference type="InterPro" id="IPR000719">
    <property type="entry name" value="Prot_kinase_dom"/>
</dbReference>
<dbReference type="PROSITE" id="PS50011">
    <property type="entry name" value="PROTEIN_KINASE_DOM"/>
    <property type="match status" value="1"/>
</dbReference>
<dbReference type="SMART" id="SM00220">
    <property type="entry name" value="S_TKc"/>
    <property type="match status" value="1"/>
</dbReference>
<dbReference type="InterPro" id="IPR051681">
    <property type="entry name" value="Ser/Thr_Kinases-Pseudokinases"/>
</dbReference>
<keyword evidence="3" id="KW-0418">Kinase</keyword>
<dbReference type="PROSITE" id="PS00108">
    <property type="entry name" value="PROTEIN_KINASE_ST"/>
    <property type="match status" value="1"/>
</dbReference>
<dbReference type="GO" id="GO:0004674">
    <property type="term" value="F:protein serine/threonine kinase activity"/>
    <property type="evidence" value="ECO:0007669"/>
    <property type="project" value="TreeGrafter"/>
</dbReference>
<dbReference type="Gene3D" id="1.10.510.10">
    <property type="entry name" value="Transferase(Phosphotransferase) domain 1"/>
    <property type="match status" value="1"/>
</dbReference>
<reference evidence="3" key="2">
    <citation type="submission" date="2020-11" db="EMBL/GenBank/DDBJ databases">
        <authorList>
            <consortium name="DOE Joint Genome Institute"/>
            <person name="Kuo A."/>
            <person name="Miyauchi S."/>
            <person name="Kiss E."/>
            <person name="Drula E."/>
            <person name="Kohler A."/>
            <person name="Sanchez-Garcia M."/>
            <person name="Andreopoulos B."/>
            <person name="Barry K.W."/>
            <person name="Bonito G."/>
            <person name="Buee M."/>
            <person name="Carver A."/>
            <person name="Chen C."/>
            <person name="Cichocki N."/>
            <person name="Clum A."/>
            <person name="Culley D."/>
            <person name="Crous P.W."/>
            <person name="Fauchery L."/>
            <person name="Girlanda M."/>
            <person name="Hayes R."/>
            <person name="Keri Z."/>
            <person name="Labutti K."/>
            <person name="Lipzen A."/>
            <person name="Lombard V."/>
            <person name="Magnuson J."/>
            <person name="Maillard F."/>
            <person name="Morin E."/>
            <person name="Murat C."/>
            <person name="Nolan M."/>
            <person name="Ohm R."/>
            <person name="Pangilinan J."/>
            <person name="Pereira M."/>
            <person name="Perotto S."/>
            <person name="Peter M."/>
            <person name="Riley R."/>
            <person name="Sitrit Y."/>
            <person name="Stielow B."/>
            <person name="Szollosi G."/>
            <person name="Zifcakova L."/>
            <person name="Stursova M."/>
            <person name="Spatafora J.W."/>
            <person name="Tedersoo L."/>
            <person name="Vaario L.-M."/>
            <person name="Yamada A."/>
            <person name="Yan M."/>
            <person name="Wang P."/>
            <person name="Xu J."/>
            <person name="Bruns T."/>
            <person name="Baldrian P."/>
            <person name="Vilgalys R."/>
            <person name="Henrissat B."/>
            <person name="Grigoriev I.V."/>
            <person name="Hibbett D."/>
            <person name="Nagy L.G."/>
            <person name="Martin F.M."/>
        </authorList>
    </citation>
    <scope>NUCLEOTIDE SEQUENCE</scope>
    <source>
        <strain evidence="3">UH-Tt-Lm1</strain>
    </source>
</reference>
<sequence length="196" mass="21779">MVHGDLKGANILIDQNRHARLADFGLLTIISDPTNTAVTNSLSIAGTTRWMSPELLDPSQFGSENTRPTKESDSYALGMVILEVLSGQPPFALHNEFMVMRLVTEGKRPERPNGPEGVWFTDDLWQMLNRCWEIRPESRASIGAIFEYLGRVSGTWKSPFPRAPEKVQTDEGMAPSSNPCRGVCIDRAPDLHSRGK</sequence>
<evidence type="ECO:0000256" key="1">
    <source>
        <dbReference type="SAM" id="MobiDB-lite"/>
    </source>
</evidence>
<keyword evidence="4" id="KW-1185">Reference proteome</keyword>
<name>A0A9P6H6M4_9AGAM</name>
<proteinExistence type="predicted"/>
<dbReference type="AlphaFoldDB" id="A0A9P6H6M4"/>
<dbReference type="OrthoDB" id="346907at2759"/>
<accession>A0A9P6H6M4</accession>
<feature type="region of interest" description="Disordered" evidence="1">
    <location>
        <begin position="160"/>
        <end position="181"/>
    </location>
</feature>
<protein>
    <submittedName>
        <fullName evidence="3">Kinase-like domain-containing protein</fullName>
    </submittedName>
</protein>
<gene>
    <name evidence="3" type="ORF">BJ322DRAFT_317926</name>
</gene>
<evidence type="ECO:0000313" key="4">
    <source>
        <dbReference type="Proteomes" id="UP000736335"/>
    </source>
</evidence>
<dbReference type="Proteomes" id="UP000736335">
    <property type="component" value="Unassembled WGS sequence"/>
</dbReference>
<dbReference type="InterPro" id="IPR011009">
    <property type="entry name" value="Kinase-like_dom_sf"/>
</dbReference>
<dbReference type="SUPFAM" id="SSF56112">
    <property type="entry name" value="Protein kinase-like (PK-like)"/>
    <property type="match status" value="1"/>
</dbReference>
<feature type="domain" description="Protein kinase" evidence="2">
    <location>
        <begin position="1"/>
        <end position="161"/>
    </location>
</feature>
<dbReference type="Pfam" id="PF00069">
    <property type="entry name" value="Pkinase"/>
    <property type="match status" value="1"/>
</dbReference>